<reference evidence="2 3" key="1">
    <citation type="submission" date="2018-06" db="EMBL/GenBank/DDBJ databases">
        <title>Genomic Encyclopedia of Archaeal and Bacterial Type Strains, Phase II (KMG-II): from individual species to whole genera.</title>
        <authorList>
            <person name="Goeker M."/>
        </authorList>
    </citation>
    <scope>NUCLEOTIDE SEQUENCE [LARGE SCALE GENOMIC DNA]</scope>
    <source>
        <strain evidence="2 3">DSM 22009</strain>
    </source>
</reference>
<keyword evidence="3" id="KW-1185">Reference proteome</keyword>
<evidence type="ECO:0008006" key="4">
    <source>
        <dbReference type="Google" id="ProtNLM"/>
    </source>
</evidence>
<organism evidence="2 3">
    <name type="scientific">Palleronia aestuarii</name>
    <dbReference type="NCBI Taxonomy" id="568105"/>
    <lineage>
        <taxon>Bacteria</taxon>
        <taxon>Pseudomonadati</taxon>
        <taxon>Pseudomonadota</taxon>
        <taxon>Alphaproteobacteria</taxon>
        <taxon>Rhodobacterales</taxon>
        <taxon>Roseobacteraceae</taxon>
        <taxon>Palleronia</taxon>
    </lineage>
</organism>
<proteinExistence type="predicted"/>
<dbReference type="CDD" id="cd00085">
    <property type="entry name" value="HNHc"/>
    <property type="match status" value="1"/>
</dbReference>
<feature type="region of interest" description="Disordered" evidence="1">
    <location>
        <begin position="1"/>
        <end position="31"/>
    </location>
</feature>
<protein>
    <recommendedName>
        <fullName evidence="4">HNH endonuclease</fullName>
    </recommendedName>
</protein>
<gene>
    <name evidence="2" type="ORF">LX81_00270</name>
</gene>
<evidence type="ECO:0000313" key="2">
    <source>
        <dbReference type="EMBL" id="PZX19807.1"/>
    </source>
</evidence>
<dbReference type="EMBL" id="QKZL01000001">
    <property type="protein sequence ID" value="PZX19807.1"/>
    <property type="molecule type" value="Genomic_DNA"/>
</dbReference>
<dbReference type="OrthoDB" id="5292295at2"/>
<dbReference type="Proteomes" id="UP000248916">
    <property type="component" value="Unassembled WGS sequence"/>
</dbReference>
<dbReference type="InterPro" id="IPR003615">
    <property type="entry name" value="HNH_nuc"/>
</dbReference>
<dbReference type="AlphaFoldDB" id="A0A2W7NNU1"/>
<name>A0A2W7NNU1_9RHOB</name>
<dbReference type="RefSeq" id="WP_111535475.1">
    <property type="nucleotide sequence ID" value="NZ_QKZL01000001.1"/>
</dbReference>
<accession>A0A2W7NNU1</accession>
<evidence type="ECO:0000313" key="3">
    <source>
        <dbReference type="Proteomes" id="UP000248916"/>
    </source>
</evidence>
<evidence type="ECO:0000256" key="1">
    <source>
        <dbReference type="SAM" id="MobiDB-lite"/>
    </source>
</evidence>
<sequence length="121" mass="13796">MARLKQSAPRLGQSATRLRRAPSPTSEAERLAERNRIRPNWYGTARWQKLRWAALVRDGFVCRQTGVALLGTYPASDSPAVDHIDPHHWDPVLFWDIENLQSVTKAWHDGEKQRREKGAAG</sequence>
<comment type="caution">
    <text evidence="2">The sequence shown here is derived from an EMBL/GenBank/DDBJ whole genome shotgun (WGS) entry which is preliminary data.</text>
</comment>